<dbReference type="EMBL" id="AZFY01000109">
    <property type="protein sequence ID" value="KRM05351.1"/>
    <property type="molecule type" value="Genomic_DNA"/>
</dbReference>
<gene>
    <name evidence="1" type="ORF">FD41_GL000740</name>
</gene>
<keyword evidence="2" id="KW-1185">Reference proteome</keyword>
<name>A0A0R1VIL3_9LACO</name>
<sequence length="77" mass="8860">MEVMVMEKTIAPTSERINVQRDFIRKIEGTLNAKEVSRLDNRKFAQSSHYDYFTHAFGKLDEAKAKLLELGGTLNEK</sequence>
<reference evidence="1 2" key="1">
    <citation type="journal article" date="2015" name="Genome Announc.">
        <title>Expanding the biotechnology potential of lactobacilli through comparative genomics of 213 strains and associated genera.</title>
        <authorList>
            <person name="Sun Z."/>
            <person name="Harris H.M."/>
            <person name="McCann A."/>
            <person name="Guo C."/>
            <person name="Argimon S."/>
            <person name="Zhang W."/>
            <person name="Yang X."/>
            <person name="Jeffery I.B."/>
            <person name="Cooney J.C."/>
            <person name="Kagawa T.F."/>
            <person name="Liu W."/>
            <person name="Song Y."/>
            <person name="Salvetti E."/>
            <person name="Wrobel A."/>
            <person name="Rasinkangas P."/>
            <person name="Parkhill J."/>
            <person name="Rea M.C."/>
            <person name="O'Sullivan O."/>
            <person name="Ritari J."/>
            <person name="Douillard F.P."/>
            <person name="Paul Ross R."/>
            <person name="Yang R."/>
            <person name="Briner A.E."/>
            <person name="Felis G.E."/>
            <person name="de Vos W.M."/>
            <person name="Barrangou R."/>
            <person name="Klaenhammer T.R."/>
            <person name="Caufield P.W."/>
            <person name="Cui Y."/>
            <person name="Zhang H."/>
            <person name="O'Toole P.W."/>
        </authorList>
    </citation>
    <scope>NUCLEOTIDE SEQUENCE [LARGE SCALE GENOMIC DNA]</scope>
    <source>
        <strain evidence="1 2">DSM 18382</strain>
    </source>
</reference>
<evidence type="ECO:0000313" key="2">
    <source>
        <dbReference type="Proteomes" id="UP000051966"/>
    </source>
</evidence>
<proteinExistence type="predicted"/>
<dbReference type="PATRIC" id="fig|1423743.5.peg.755"/>
<evidence type="ECO:0000313" key="1">
    <source>
        <dbReference type="EMBL" id="KRM05351.1"/>
    </source>
</evidence>
<dbReference type="Proteomes" id="UP000051966">
    <property type="component" value="Unassembled WGS sequence"/>
</dbReference>
<comment type="caution">
    <text evidence="1">The sequence shown here is derived from an EMBL/GenBank/DDBJ whole genome shotgun (WGS) entry which is preliminary data.</text>
</comment>
<organism evidence="1 2">
    <name type="scientific">Lentilactobacillus farraginis DSM 18382 = JCM 14108</name>
    <dbReference type="NCBI Taxonomy" id="1423743"/>
    <lineage>
        <taxon>Bacteria</taxon>
        <taxon>Bacillati</taxon>
        <taxon>Bacillota</taxon>
        <taxon>Bacilli</taxon>
        <taxon>Lactobacillales</taxon>
        <taxon>Lactobacillaceae</taxon>
        <taxon>Lentilactobacillus</taxon>
    </lineage>
</organism>
<dbReference type="AlphaFoldDB" id="A0A0R1VIL3"/>
<accession>A0A0R1VIL3</accession>
<protein>
    <submittedName>
        <fullName evidence="1">Uncharacterized protein</fullName>
    </submittedName>
</protein>